<evidence type="ECO:0000313" key="1">
    <source>
        <dbReference type="EMBL" id="SAL87797.1"/>
    </source>
</evidence>
<sequence length="68" mass="6961">MAVGLLFAIARGRTWIGRGAAVLLLLGMMLKPAVISSSAADSTVVSRDGDVVHFAFPPASALSIAAKH</sequence>
<reference evidence="1" key="1">
    <citation type="submission" date="2016-01" db="EMBL/GenBank/DDBJ databases">
        <authorList>
            <person name="Peeters C."/>
        </authorList>
    </citation>
    <scope>NUCLEOTIDE SEQUENCE [LARGE SCALE GENOMIC DNA]</scope>
    <source>
        <strain evidence="1">LMG 22937</strain>
    </source>
</reference>
<protein>
    <submittedName>
        <fullName evidence="1">Uncharacterized protein</fullName>
    </submittedName>
</protein>
<organism evidence="1 2">
    <name type="scientific">Caballeronia terrestris</name>
    <dbReference type="NCBI Taxonomy" id="1226301"/>
    <lineage>
        <taxon>Bacteria</taxon>
        <taxon>Pseudomonadati</taxon>
        <taxon>Pseudomonadota</taxon>
        <taxon>Betaproteobacteria</taxon>
        <taxon>Burkholderiales</taxon>
        <taxon>Burkholderiaceae</taxon>
        <taxon>Caballeronia</taxon>
    </lineage>
</organism>
<dbReference type="RefSeq" id="WP_087660834.1">
    <property type="nucleotide sequence ID" value="NZ_FCOL02000382.1"/>
</dbReference>
<dbReference type="Proteomes" id="UP000054925">
    <property type="component" value="Unassembled WGS sequence"/>
</dbReference>
<evidence type="ECO:0000313" key="2">
    <source>
        <dbReference type="Proteomes" id="UP000054925"/>
    </source>
</evidence>
<accession>A0A158L331</accession>
<dbReference type="AlphaFoldDB" id="A0A158L331"/>
<dbReference type="EMBL" id="FCOL02000382">
    <property type="protein sequence ID" value="SAL87797.1"/>
    <property type="molecule type" value="Genomic_DNA"/>
</dbReference>
<name>A0A158L331_9BURK</name>
<proteinExistence type="predicted"/>
<gene>
    <name evidence="1" type="ORF">AWB67_07478</name>
</gene>
<comment type="caution">
    <text evidence="1">The sequence shown here is derived from an EMBL/GenBank/DDBJ whole genome shotgun (WGS) entry which is preliminary data.</text>
</comment>
<keyword evidence="2" id="KW-1185">Reference proteome</keyword>